<dbReference type="Pfam" id="PF13450">
    <property type="entry name" value="NAD_binding_8"/>
    <property type="match status" value="1"/>
</dbReference>
<keyword evidence="7" id="KW-1185">Reference proteome</keyword>
<comment type="similarity">
    <text evidence="2">Belongs to the flavin monoamine oxidase family.</text>
</comment>
<proteinExistence type="inferred from homology"/>
<dbReference type="Proteomes" id="UP000230423">
    <property type="component" value="Unassembled WGS sequence"/>
</dbReference>
<gene>
    <name evidence="6" type="ORF">TELCIR_02260</name>
</gene>
<comment type="cofactor">
    <cofactor evidence="1">
        <name>FAD</name>
        <dbReference type="ChEBI" id="CHEBI:57692"/>
    </cofactor>
</comment>
<dbReference type="AlphaFoldDB" id="A0A2G9UZL3"/>
<evidence type="ECO:0000256" key="2">
    <source>
        <dbReference type="ARBA" id="ARBA00005995"/>
    </source>
</evidence>
<evidence type="ECO:0000256" key="5">
    <source>
        <dbReference type="ARBA" id="ARBA00023002"/>
    </source>
</evidence>
<dbReference type="PANTHER" id="PTHR10742">
    <property type="entry name" value="FLAVIN MONOAMINE OXIDASE"/>
    <property type="match status" value="1"/>
</dbReference>
<name>A0A2G9UZL3_TELCI</name>
<reference evidence="6 7" key="1">
    <citation type="submission" date="2015-09" db="EMBL/GenBank/DDBJ databases">
        <title>Draft genome of the parasitic nematode Teladorsagia circumcincta isolate WARC Sus (inbred).</title>
        <authorList>
            <person name="Mitreva M."/>
        </authorList>
    </citation>
    <scope>NUCLEOTIDE SEQUENCE [LARGE SCALE GENOMIC DNA]</scope>
    <source>
        <strain evidence="6 7">S</strain>
    </source>
</reference>
<accession>A0A2G9UZL3</accession>
<keyword evidence="4" id="KW-0274">FAD</keyword>
<dbReference type="GO" id="GO:0046592">
    <property type="term" value="F:polyamine oxidase activity"/>
    <property type="evidence" value="ECO:0007669"/>
    <property type="project" value="TreeGrafter"/>
</dbReference>
<evidence type="ECO:0000313" key="7">
    <source>
        <dbReference type="Proteomes" id="UP000230423"/>
    </source>
</evidence>
<dbReference type="OrthoDB" id="5046242at2759"/>
<evidence type="ECO:0008006" key="8">
    <source>
        <dbReference type="Google" id="ProtNLM"/>
    </source>
</evidence>
<dbReference type="PANTHER" id="PTHR10742:SF405">
    <property type="entry name" value="PEROXISOMAL N(1)-ACETYL-SPERMINE_SPERMIDINE OXIDASE"/>
    <property type="match status" value="1"/>
</dbReference>
<dbReference type="InterPro" id="IPR050281">
    <property type="entry name" value="Flavin_monoamine_oxidase"/>
</dbReference>
<dbReference type="SUPFAM" id="SSF51905">
    <property type="entry name" value="FAD/NAD(P)-binding domain"/>
    <property type="match status" value="1"/>
</dbReference>
<organism evidence="6 7">
    <name type="scientific">Teladorsagia circumcincta</name>
    <name type="common">Brown stomach worm</name>
    <name type="synonym">Ostertagia circumcincta</name>
    <dbReference type="NCBI Taxonomy" id="45464"/>
    <lineage>
        <taxon>Eukaryota</taxon>
        <taxon>Metazoa</taxon>
        <taxon>Ecdysozoa</taxon>
        <taxon>Nematoda</taxon>
        <taxon>Chromadorea</taxon>
        <taxon>Rhabditida</taxon>
        <taxon>Rhabditina</taxon>
        <taxon>Rhabditomorpha</taxon>
        <taxon>Strongyloidea</taxon>
        <taxon>Trichostrongylidae</taxon>
        <taxon>Teladorsagia</taxon>
    </lineage>
</organism>
<dbReference type="PRINTS" id="PR00419">
    <property type="entry name" value="ADXRDTASE"/>
</dbReference>
<keyword evidence="5" id="KW-0560">Oxidoreductase</keyword>
<dbReference type="InterPro" id="IPR036188">
    <property type="entry name" value="FAD/NAD-bd_sf"/>
</dbReference>
<sequence>MGGGVDYVNASSSGRTPRQLLDLSCHEINNEDQIREEWTNLSRTADRLQAESKKKESNKAEPSIAIVGAGMSGLSAARRLIETGRTDIDIYEGMDRIGGRIHPVPYRMSLWALRYSCNTGILS</sequence>
<keyword evidence="3" id="KW-0285">Flavoprotein</keyword>
<evidence type="ECO:0000256" key="3">
    <source>
        <dbReference type="ARBA" id="ARBA00022630"/>
    </source>
</evidence>
<dbReference type="EMBL" id="KZ345116">
    <property type="protein sequence ID" value="PIO75678.1"/>
    <property type="molecule type" value="Genomic_DNA"/>
</dbReference>
<evidence type="ECO:0000313" key="6">
    <source>
        <dbReference type="EMBL" id="PIO75678.1"/>
    </source>
</evidence>
<evidence type="ECO:0000256" key="1">
    <source>
        <dbReference type="ARBA" id="ARBA00001974"/>
    </source>
</evidence>
<protein>
    <recommendedName>
        <fullName evidence="8">Amine oxidase domain-containing protein</fullName>
    </recommendedName>
</protein>
<evidence type="ECO:0000256" key="4">
    <source>
        <dbReference type="ARBA" id="ARBA00022827"/>
    </source>
</evidence>
<dbReference type="Gene3D" id="3.50.50.60">
    <property type="entry name" value="FAD/NAD(P)-binding domain"/>
    <property type="match status" value="1"/>
</dbReference>